<sequence length="30" mass="3722">MNRRSLEWFFSHRRLWACFSVHGHCYANLP</sequence>
<evidence type="ECO:0000313" key="1">
    <source>
        <dbReference type="EMBL" id="JAH35096.1"/>
    </source>
</evidence>
<dbReference type="EMBL" id="GBXM01073481">
    <property type="protein sequence ID" value="JAH35096.1"/>
    <property type="molecule type" value="Transcribed_RNA"/>
</dbReference>
<proteinExistence type="predicted"/>
<organism evidence="1">
    <name type="scientific">Anguilla anguilla</name>
    <name type="common">European freshwater eel</name>
    <name type="synonym">Muraena anguilla</name>
    <dbReference type="NCBI Taxonomy" id="7936"/>
    <lineage>
        <taxon>Eukaryota</taxon>
        <taxon>Metazoa</taxon>
        <taxon>Chordata</taxon>
        <taxon>Craniata</taxon>
        <taxon>Vertebrata</taxon>
        <taxon>Euteleostomi</taxon>
        <taxon>Actinopterygii</taxon>
        <taxon>Neopterygii</taxon>
        <taxon>Teleostei</taxon>
        <taxon>Anguilliformes</taxon>
        <taxon>Anguillidae</taxon>
        <taxon>Anguilla</taxon>
    </lineage>
</organism>
<reference evidence="1" key="2">
    <citation type="journal article" date="2015" name="Fish Shellfish Immunol.">
        <title>Early steps in the European eel (Anguilla anguilla)-Vibrio vulnificus interaction in the gills: Role of the RtxA13 toxin.</title>
        <authorList>
            <person name="Callol A."/>
            <person name="Pajuelo D."/>
            <person name="Ebbesson L."/>
            <person name="Teles M."/>
            <person name="MacKenzie S."/>
            <person name="Amaro C."/>
        </authorList>
    </citation>
    <scope>NUCLEOTIDE SEQUENCE</scope>
</reference>
<accession>A0A0E9S1C2</accession>
<dbReference type="AlphaFoldDB" id="A0A0E9S1C2"/>
<name>A0A0E9S1C2_ANGAN</name>
<reference evidence="1" key="1">
    <citation type="submission" date="2014-11" db="EMBL/GenBank/DDBJ databases">
        <authorList>
            <person name="Amaro Gonzalez C."/>
        </authorList>
    </citation>
    <scope>NUCLEOTIDE SEQUENCE</scope>
</reference>
<protein>
    <submittedName>
        <fullName evidence="1">Uncharacterized protein</fullName>
    </submittedName>
</protein>